<dbReference type="Pfam" id="PF03446">
    <property type="entry name" value="NAD_binding_2"/>
    <property type="match status" value="1"/>
</dbReference>
<keyword evidence="2" id="KW-0560">Oxidoreductase</keyword>
<dbReference type="RefSeq" id="WP_344456923.1">
    <property type="nucleotide sequence ID" value="NZ_BAAATZ010000034.1"/>
</dbReference>
<name>A0ABP6H9L8_9ACTN</name>
<dbReference type="InterPro" id="IPR013328">
    <property type="entry name" value="6PGD_dom2"/>
</dbReference>
<dbReference type="EMBL" id="BAAATZ010000034">
    <property type="protein sequence ID" value="GAA2737358.1"/>
    <property type="molecule type" value="Genomic_DNA"/>
</dbReference>
<protein>
    <submittedName>
        <fullName evidence="6">NAD(P)-dependent oxidoreductase</fullName>
    </submittedName>
</protein>
<evidence type="ECO:0000259" key="5">
    <source>
        <dbReference type="Pfam" id="PF14833"/>
    </source>
</evidence>
<evidence type="ECO:0000256" key="2">
    <source>
        <dbReference type="ARBA" id="ARBA00023002"/>
    </source>
</evidence>
<feature type="domain" description="6-phosphogluconate dehydrogenase NADP-binding" evidence="4">
    <location>
        <begin position="3"/>
        <end position="160"/>
    </location>
</feature>
<gene>
    <name evidence="6" type="ORF">GCM10010439_67150</name>
</gene>
<dbReference type="InterPro" id="IPR008927">
    <property type="entry name" value="6-PGluconate_DH-like_C_sf"/>
</dbReference>
<comment type="similarity">
    <text evidence="1">Belongs to the HIBADH-related family.</text>
</comment>
<evidence type="ECO:0000313" key="6">
    <source>
        <dbReference type="EMBL" id="GAA2737358.1"/>
    </source>
</evidence>
<accession>A0ABP6H9L8</accession>
<evidence type="ECO:0000256" key="1">
    <source>
        <dbReference type="ARBA" id="ARBA00009080"/>
    </source>
</evidence>
<dbReference type="Gene3D" id="1.10.1040.10">
    <property type="entry name" value="N-(1-d-carboxylethyl)-l-norvaline Dehydrogenase, domain 2"/>
    <property type="match status" value="1"/>
</dbReference>
<evidence type="ECO:0000259" key="4">
    <source>
        <dbReference type="Pfam" id="PF03446"/>
    </source>
</evidence>
<dbReference type="InterPro" id="IPR036291">
    <property type="entry name" value="NAD(P)-bd_dom_sf"/>
</dbReference>
<feature type="domain" description="3-hydroxyisobutyrate dehydrogenase-like NAD-binding" evidence="5">
    <location>
        <begin position="163"/>
        <end position="258"/>
    </location>
</feature>
<dbReference type="SUPFAM" id="SSF48179">
    <property type="entry name" value="6-phosphogluconate dehydrogenase C-terminal domain-like"/>
    <property type="match status" value="1"/>
</dbReference>
<comment type="caution">
    <text evidence="6">The sequence shown here is derived from an EMBL/GenBank/DDBJ whole genome shotgun (WGS) entry which is preliminary data.</text>
</comment>
<dbReference type="InterPro" id="IPR006115">
    <property type="entry name" value="6PGDH_NADP-bd"/>
</dbReference>
<dbReference type="Gene3D" id="3.40.50.720">
    <property type="entry name" value="NAD(P)-binding Rossmann-like Domain"/>
    <property type="match status" value="1"/>
</dbReference>
<dbReference type="PANTHER" id="PTHR43060">
    <property type="entry name" value="3-HYDROXYISOBUTYRATE DEHYDROGENASE-LIKE 1, MITOCHONDRIAL-RELATED"/>
    <property type="match status" value="1"/>
</dbReference>
<dbReference type="PANTHER" id="PTHR43060:SF15">
    <property type="entry name" value="3-HYDROXYISOBUTYRATE DEHYDROGENASE-LIKE 1, MITOCHONDRIAL-RELATED"/>
    <property type="match status" value="1"/>
</dbReference>
<proteinExistence type="inferred from homology"/>
<reference evidence="7" key="1">
    <citation type="journal article" date="2019" name="Int. J. Syst. Evol. Microbiol.">
        <title>The Global Catalogue of Microorganisms (GCM) 10K type strain sequencing project: providing services to taxonomists for standard genome sequencing and annotation.</title>
        <authorList>
            <consortium name="The Broad Institute Genomics Platform"/>
            <consortium name="The Broad Institute Genome Sequencing Center for Infectious Disease"/>
            <person name="Wu L."/>
            <person name="Ma J."/>
        </authorList>
    </citation>
    <scope>NUCLEOTIDE SEQUENCE [LARGE SCALE GENOMIC DNA]</scope>
    <source>
        <strain evidence="7">JCM 8201</strain>
    </source>
</reference>
<keyword evidence="7" id="KW-1185">Reference proteome</keyword>
<organism evidence="6 7">
    <name type="scientific">Actinocorallia aurantiaca</name>
    <dbReference type="NCBI Taxonomy" id="46204"/>
    <lineage>
        <taxon>Bacteria</taxon>
        <taxon>Bacillati</taxon>
        <taxon>Actinomycetota</taxon>
        <taxon>Actinomycetes</taxon>
        <taxon>Streptosporangiales</taxon>
        <taxon>Thermomonosporaceae</taxon>
        <taxon>Actinocorallia</taxon>
    </lineage>
</organism>
<dbReference type="Pfam" id="PF14833">
    <property type="entry name" value="NAD_binding_11"/>
    <property type="match status" value="1"/>
</dbReference>
<sequence>MRLGFIGAGRMGRPMARRLAEAGHDVRVLARSPEARSALEEEGLSPADGLAEAAAGADAVVVCVFTDEQVREVCLDGGLLDAMPSGSVLVVHTTGGPRTAEDVAARAASRGIDVVDAPVSGGPHDIAAGRVTVFAGGADEAVARVRPALESYGDPVLHVGPLGSGQRVKLLNNALFAAQLGLLADAVRLGGQWGVEESVLLGALPHGSSTSRALSGVVSRGSVAGFASSTRDFLSKDVDVLRKVAADLGGDLGALDAGLATLAAALTPSSKE</sequence>
<evidence type="ECO:0000256" key="3">
    <source>
        <dbReference type="ARBA" id="ARBA00023027"/>
    </source>
</evidence>
<dbReference type="SUPFAM" id="SSF51735">
    <property type="entry name" value="NAD(P)-binding Rossmann-fold domains"/>
    <property type="match status" value="1"/>
</dbReference>
<dbReference type="PIRSF" id="PIRSF000103">
    <property type="entry name" value="HIBADH"/>
    <property type="match status" value="1"/>
</dbReference>
<dbReference type="Proteomes" id="UP001501842">
    <property type="component" value="Unassembled WGS sequence"/>
</dbReference>
<dbReference type="InterPro" id="IPR029154">
    <property type="entry name" value="HIBADH-like_NADP-bd"/>
</dbReference>
<evidence type="ECO:0000313" key="7">
    <source>
        <dbReference type="Proteomes" id="UP001501842"/>
    </source>
</evidence>
<keyword evidence="3" id="KW-0520">NAD</keyword>
<dbReference type="InterPro" id="IPR015815">
    <property type="entry name" value="HIBADH-related"/>
</dbReference>